<protein>
    <submittedName>
        <fullName evidence="5">GAF domain-containing protein</fullName>
    </submittedName>
</protein>
<dbReference type="InterPro" id="IPR029016">
    <property type="entry name" value="GAF-like_dom_sf"/>
</dbReference>
<dbReference type="SMART" id="SM00065">
    <property type="entry name" value="GAF"/>
    <property type="match status" value="2"/>
</dbReference>
<dbReference type="Gene3D" id="3.30.450.40">
    <property type="match status" value="2"/>
</dbReference>
<dbReference type="InterPro" id="IPR003018">
    <property type="entry name" value="GAF"/>
</dbReference>
<evidence type="ECO:0000256" key="2">
    <source>
        <dbReference type="SAM" id="MobiDB-lite"/>
    </source>
</evidence>
<accession>A0A3M2J2B9</accession>
<feature type="domain" description="PPM-type phosphatase" evidence="4">
    <location>
        <begin position="360"/>
        <end position="575"/>
    </location>
</feature>
<dbReference type="PANTHER" id="PTHR43156">
    <property type="entry name" value="STAGE II SPORULATION PROTEIN E-RELATED"/>
    <property type="match status" value="1"/>
</dbReference>
<reference evidence="5 6" key="1">
    <citation type="submission" date="2018-10" db="EMBL/GenBank/DDBJ databases">
        <title>Isolation, diversity and antifungal activity of actinobacteria from wheat.</title>
        <authorList>
            <person name="Han C."/>
        </authorList>
    </citation>
    <scope>NUCLEOTIDE SEQUENCE [LARGE SCALE GENOMIC DNA]</scope>
    <source>
        <strain evidence="5 6">NEAU-YY56</strain>
    </source>
</reference>
<evidence type="ECO:0000259" key="4">
    <source>
        <dbReference type="SMART" id="SM00331"/>
    </source>
</evidence>
<dbReference type="PANTHER" id="PTHR43156:SF2">
    <property type="entry name" value="STAGE II SPORULATION PROTEIN E"/>
    <property type="match status" value="1"/>
</dbReference>
<dbReference type="Proteomes" id="UP000269289">
    <property type="component" value="Unassembled WGS sequence"/>
</dbReference>
<evidence type="ECO:0000313" key="6">
    <source>
        <dbReference type="Proteomes" id="UP000269289"/>
    </source>
</evidence>
<dbReference type="EMBL" id="RFFI01000131">
    <property type="protein sequence ID" value="RMI04778.1"/>
    <property type="molecule type" value="Genomic_DNA"/>
</dbReference>
<evidence type="ECO:0000313" key="5">
    <source>
        <dbReference type="EMBL" id="RMI04778.1"/>
    </source>
</evidence>
<dbReference type="Pfam" id="PF13185">
    <property type="entry name" value="GAF_2"/>
    <property type="match status" value="1"/>
</dbReference>
<dbReference type="InterPro" id="IPR036457">
    <property type="entry name" value="PPM-type-like_dom_sf"/>
</dbReference>
<dbReference type="InterPro" id="IPR052016">
    <property type="entry name" value="Bact_Sigma-Reg"/>
</dbReference>
<dbReference type="SMART" id="SM00331">
    <property type="entry name" value="PP2C_SIG"/>
    <property type="match status" value="1"/>
</dbReference>
<gene>
    <name evidence="5" type="ORF">EBM89_17660</name>
</gene>
<dbReference type="SUPFAM" id="SSF81606">
    <property type="entry name" value="PP2C-like"/>
    <property type="match status" value="1"/>
</dbReference>
<evidence type="ECO:0000259" key="3">
    <source>
        <dbReference type="SMART" id="SM00065"/>
    </source>
</evidence>
<feature type="domain" description="GAF" evidence="3">
    <location>
        <begin position="19"/>
        <end position="157"/>
    </location>
</feature>
<dbReference type="OrthoDB" id="319881at2"/>
<name>A0A3M2J2B9_9CELL</name>
<sequence length="579" mass="61686">MVTPWVERDAPSAADPRPGADPDLERFARLAAGHLAAPVALVSVLSPDEPVVLGAVGLEGADVRLPAALVGAPEPLVVPDVRTGPAGEGWSCLGDFHVAAYLGCPLHDDGGGQVIGVLGVADSVPRDWTDDQVAHLTDLAAACSSALRLRVDRERARRSHRLSAEAVRHSRLLLLMAEAFTAATTVGEVTRAVSRVAAIGLGATMTGIALLDADGQGLTYTSLDAFDGRGVEALRHARLTDERPATHVARTRLPVFFRSHTAMVERFPEMGAHDHARERPVPDGAVAVLPLASRGRLLGVVSLGWPEPRDFRQENREVKAALAAYTAQSLERALLLEQRRDVARTLQDAMLTALPQPAGFRLAASYLPAAQSDKVGGDWYDGVALPDGDLAVMVGDVTGHDMDAAARMGQLRSTLRAFTWDRPDASPSSWLARLDRADEGLALATVASALVARLSLTGDGARLRWSSAGHPPPVLVRPGSGSRLLDLDNDLLLGVDPGRARHDHVTDLLPGDTVVLYTDGLVERRHVPLEHSLHGLAREAGRFAEREPERFVHDLTETLLDGRPADDVAVLAVRVLPAG</sequence>
<dbReference type="Pfam" id="PF07228">
    <property type="entry name" value="SpoIIE"/>
    <property type="match status" value="1"/>
</dbReference>
<feature type="compositionally biased region" description="Basic and acidic residues" evidence="2">
    <location>
        <begin position="1"/>
        <end position="10"/>
    </location>
</feature>
<evidence type="ECO:0000256" key="1">
    <source>
        <dbReference type="ARBA" id="ARBA00022801"/>
    </source>
</evidence>
<keyword evidence="1" id="KW-0378">Hydrolase</keyword>
<dbReference type="RefSeq" id="WP_122150950.1">
    <property type="nucleotide sequence ID" value="NZ_RFFI01000131.1"/>
</dbReference>
<dbReference type="InterPro" id="IPR001932">
    <property type="entry name" value="PPM-type_phosphatase-like_dom"/>
</dbReference>
<feature type="region of interest" description="Disordered" evidence="2">
    <location>
        <begin position="1"/>
        <end position="21"/>
    </location>
</feature>
<dbReference type="Gene3D" id="3.60.40.10">
    <property type="entry name" value="PPM-type phosphatase domain"/>
    <property type="match status" value="1"/>
</dbReference>
<feature type="domain" description="GAF" evidence="3">
    <location>
        <begin position="185"/>
        <end position="340"/>
    </location>
</feature>
<dbReference type="AlphaFoldDB" id="A0A3M2J2B9"/>
<organism evidence="5 6">
    <name type="scientific">Cellulomonas triticagri</name>
    <dbReference type="NCBI Taxonomy" id="2483352"/>
    <lineage>
        <taxon>Bacteria</taxon>
        <taxon>Bacillati</taxon>
        <taxon>Actinomycetota</taxon>
        <taxon>Actinomycetes</taxon>
        <taxon>Micrococcales</taxon>
        <taxon>Cellulomonadaceae</taxon>
        <taxon>Cellulomonas</taxon>
    </lineage>
</organism>
<keyword evidence="6" id="KW-1185">Reference proteome</keyword>
<dbReference type="SUPFAM" id="SSF55781">
    <property type="entry name" value="GAF domain-like"/>
    <property type="match status" value="2"/>
</dbReference>
<dbReference type="Pfam" id="PF01590">
    <property type="entry name" value="GAF"/>
    <property type="match status" value="1"/>
</dbReference>
<proteinExistence type="predicted"/>
<comment type="caution">
    <text evidence="5">The sequence shown here is derived from an EMBL/GenBank/DDBJ whole genome shotgun (WGS) entry which is preliminary data.</text>
</comment>
<dbReference type="GO" id="GO:0016791">
    <property type="term" value="F:phosphatase activity"/>
    <property type="evidence" value="ECO:0007669"/>
    <property type="project" value="TreeGrafter"/>
</dbReference>